<dbReference type="Pfam" id="PF04361">
    <property type="entry name" value="DUF494"/>
    <property type="match status" value="1"/>
</dbReference>
<gene>
    <name evidence="1" type="ORF">ACFL2Z_05320</name>
</gene>
<dbReference type="Proteomes" id="UP001594288">
    <property type="component" value="Unassembled WGS sequence"/>
</dbReference>
<name>A0ABV6YQF1_UNCEI</name>
<sequence length="160" mass="18196">MDERLVEIIISIVDRLVDKSVASKTVESLTHTLIAEGYSIGEINTAFMWLYHTVDESFFEEGTVIPDYGIKSTLRMLNDFERSLITPQAYGYILQLSQLGMLDDLQIEELIERAIYTCVETVELNDVKRIVPSIILEGVPGFRPRLISWRNSETDGTLAH</sequence>
<dbReference type="InterPro" id="IPR007456">
    <property type="entry name" value="Smg"/>
</dbReference>
<keyword evidence="2" id="KW-1185">Reference proteome</keyword>
<comment type="caution">
    <text evidence="1">The sequence shown here is derived from an EMBL/GenBank/DDBJ whole genome shotgun (WGS) entry which is preliminary data.</text>
</comment>
<protein>
    <submittedName>
        <fullName evidence="1">DUF494 family protein</fullName>
    </submittedName>
</protein>
<evidence type="ECO:0000313" key="1">
    <source>
        <dbReference type="EMBL" id="MFC1800305.1"/>
    </source>
</evidence>
<organism evidence="1 2">
    <name type="scientific">Eiseniibacteriota bacterium</name>
    <dbReference type="NCBI Taxonomy" id="2212470"/>
    <lineage>
        <taxon>Bacteria</taxon>
        <taxon>Candidatus Eiseniibacteriota</taxon>
    </lineage>
</organism>
<dbReference type="EMBL" id="JBHPEI010000111">
    <property type="protein sequence ID" value="MFC1800305.1"/>
    <property type="molecule type" value="Genomic_DNA"/>
</dbReference>
<evidence type="ECO:0000313" key="2">
    <source>
        <dbReference type="Proteomes" id="UP001594288"/>
    </source>
</evidence>
<reference evidence="1 2" key="1">
    <citation type="submission" date="2024-09" db="EMBL/GenBank/DDBJ databases">
        <authorList>
            <person name="D'Angelo T."/>
        </authorList>
    </citation>
    <scope>NUCLEOTIDE SEQUENCE [LARGE SCALE GENOMIC DNA]</scope>
    <source>
        <strain evidence="1">SAG AM-311-F02</strain>
    </source>
</reference>
<accession>A0ABV6YQF1</accession>
<proteinExistence type="predicted"/>